<feature type="compositionally biased region" description="Polar residues" evidence="1">
    <location>
        <begin position="219"/>
        <end position="229"/>
    </location>
</feature>
<dbReference type="PANTHER" id="PTHR12276:SF95">
    <property type="entry name" value="ENTH_VHS FAMILY PROTEIN"/>
    <property type="match status" value="1"/>
</dbReference>
<comment type="caution">
    <text evidence="3">The sequence shown here is derived from an EMBL/GenBank/DDBJ whole genome shotgun (WGS) entry which is preliminary data.</text>
</comment>
<dbReference type="GO" id="GO:0005768">
    <property type="term" value="C:endosome"/>
    <property type="evidence" value="ECO:0007669"/>
    <property type="project" value="TreeGrafter"/>
</dbReference>
<dbReference type="Gene3D" id="1.25.40.90">
    <property type="match status" value="1"/>
</dbReference>
<dbReference type="GO" id="GO:0006897">
    <property type="term" value="P:endocytosis"/>
    <property type="evidence" value="ECO:0007669"/>
    <property type="project" value="TreeGrafter"/>
</dbReference>
<dbReference type="PROSITE" id="PS50942">
    <property type="entry name" value="ENTH"/>
    <property type="match status" value="1"/>
</dbReference>
<dbReference type="PANTHER" id="PTHR12276">
    <property type="entry name" value="EPSIN/ENT-RELATED"/>
    <property type="match status" value="1"/>
</dbReference>
<organism evidence="3 4">
    <name type="scientific">Acrasis kona</name>
    <dbReference type="NCBI Taxonomy" id="1008807"/>
    <lineage>
        <taxon>Eukaryota</taxon>
        <taxon>Discoba</taxon>
        <taxon>Heterolobosea</taxon>
        <taxon>Tetramitia</taxon>
        <taxon>Eutetramitia</taxon>
        <taxon>Acrasidae</taxon>
        <taxon>Acrasis</taxon>
    </lineage>
</organism>
<dbReference type="Pfam" id="PF01417">
    <property type="entry name" value="ENTH"/>
    <property type="match status" value="1"/>
</dbReference>
<dbReference type="AlphaFoldDB" id="A0AAW2ZHE3"/>
<gene>
    <name evidence="3" type="ORF">AKO1_015313</name>
</gene>
<feature type="compositionally biased region" description="Polar residues" evidence="1">
    <location>
        <begin position="201"/>
        <end position="210"/>
    </location>
</feature>
<dbReference type="GO" id="GO:0005543">
    <property type="term" value="F:phospholipid binding"/>
    <property type="evidence" value="ECO:0007669"/>
    <property type="project" value="TreeGrafter"/>
</dbReference>
<dbReference type="InterPro" id="IPR008942">
    <property type="entry name" value="ENTH_VHS"/>
</dbReference>
<name>A0AAW2ZHE3_9EUKA</name>
<evidence type="ECO:0000313" key="4">
    <source>
        <dbReference type="Proteomes" id="UP001431209"/>
    </source>
</evidence>
<evidence type="ECO:0000259" key="2">
    <source>
        <dbReference type="PROSITE" id="PS50942"/>
    </source>
</evidence>
<keyword evidence="4" id="KW-1185">Reference proteome</keyword>
<dbReference type="SMART" id="SM00273">
    <property type="entry name" value="ENTH"/>
    <property type="match status" value="1"/>
</dbReference>
<dbReference type="Proteomes" id="UP001431209">
    <property type="component" value="Unassembled WGS sequence"/>
</dbReference>
<feature type="compositionally biased region" description="Polar residues" evidence="1">
    <location>
        <begin position="250"/>
        <end position="259"/>
    </location>
</feature>
<feature type="region of interest" description="Disordered" evidence="1">
    <location>
        <begin position="194"/>
        <end position="266"/>
    </location>
</feature>
<accession>A0AAW2ZHE3</accession>
<dbReference type="EMBL" id="JAOPGA020001409">
    <property type="protein sequence ID" value="KAL0488166.1"/>
    <property type="molecule type" value="Genomic_DNA"/>
</dbReference>
<evidence type="ECO:0000256" key="1">
    <source>
        <dbReference type="SAM" id="MobiDB-lite"/>
    </source>
</evidence>
<proteinExistence type="predicted"/>
<dbReference type="GO" id="GO:0030125">
    <property type="term" value="C:clathrin vesicle coat"/>
    <property type="evidence" value="ECO:0007669"/>
    <property type="project" value="TreeGrafter"/>
</dbReference>
<sequence>MLNSTYMYLKYLRNLTLYTPFEVQVRDLTSNDDFDGDEEEAIKELVFSTNNYNNYILTMRVLSERMADTGRNYKHVLKALYILRHLLIHSHTDYIVTECRSNIVGLTLLVKFQYVDENQVDRGEEVRRLSEDIIKLLMDKQNLRELRRLAAQGQFKGFPPLTHPSAYSEKHSDWESTIEPIVFTTTRTKGGGTSNLFVLDDQSQPITNKSPKAEFTDAPKTTSNNSPVTTEVKEMKKLDTFQKVTERTQKSPQDQQSPSLMLFEDD</sequence>
<feature type="compositionally biased region" description="Basic and acidic residues" evidence="1">
    <location>
        <begin position="231"/>
        <end position="249"/>
    </location>
</feature>
<protein>
    <submittedName>
        <fullName evidence="3">Clathrin interactor EPSIN</fullName>
    </submittedName>
</protein>
<dbReference type="InterPro" id="IPR013809">
    <property type="entry name" value="ENTH"/>
</dbReference>
<reference evidence="3 4" key="1">
    <citation type="submission" date="2024-03" db="EMBL/GenBank/DDBJ databases">
        <title>The Acrasis kona genome and developmental transcriptomes reveal deep origins of eukaryotic multicellular pathways.</title>
        <authorList>
            <person name="Sheikh S."/>
            <person name="Fu C.-J."/>
            <person name="Brown M.W."/>
            <person name="Baldauf S.L."/>
        </authorList>
    </citation>
    <scope>NUCLEOTIDE SEQUENCE [LARGE SCALE GENOMIC DNA]</scope>
    <source>
        <strain evidence="3 4">ATCC MYA-3509</strain>
    </source>
</reference>
<dbReference type="GO" id="GO:0005886">
    <property type="term" value="C:plasma membrane"/>
    <property type="evidence" value="ECO:0007669"/>
    <property type="project" value="TreeGrafter"/>
</dbReference>
<dbReference type="SUPFAM" id="SSF48464">
    <property type="entry name" value="ENTH/VHS domain"/>
    <property type="match status" value="1"/>
</dbReference>
<dbReference type="GO" id="GO:0030276">
    <property type="term" value="F:clathrin binding"/>
    <property type="evidence" value="ECO:0007669"/>
    <property type="project" value="TreeGrafter"/>
</dbReference>
<feature type="domain" description="ENTH" evidence="2">
    <location>
        <begin position="13"/>
        <end position="147"/>
    </location>
</feature>
<evidence type="ECO:0000313" key="3">
    <source>
        <dbReference type="EMBL" id="KAL0488166.1"/>
    </source>
</evidence>